<name>A0A1S7NLF4_AGRTU</name>
<dbReference type="AlphaFoldDB" id="A0A1S7NLF4"/>
<protein>
    <submittedName>
        <fullName evidence="1">Uncharacterized protein</fullName>
    </submittedName>
</protein>
<dbReference type="Proteomes" id="UP000191897">
    <property type="component" value="Unassembled WGS sequence"/>
</dbReference>
<dbReference type="EMBL" id="FBWC01000002">
    <property type="protein sequence ID" value="CUX08713.1"/>
    <property type="molecule type" value="Genomic_DNA"/>
</dbReference>
<organism evidence="1 2">
    <name type="scientific">Agrobacterium tumefaciens str. Kerr 14</name>
    <dbReference type="NCBI Taxonomy" id="1183424"/>
    <lineage>
        <taxon>Bacteria</taxon>
        <taxon>Pseudomonadati</taxon>
        <taxon>Pseudomonadota</taxon>
        <taxon>Alphaproteobacteria</taxon>
        <taxon>Hyphomicrobiales</taxon>
        <taxon>Rhizobiaceae</taxon>
        <taxon>Rhizobium/Agrobacterium group</taxon>
        <taxon>Agrobacterium</taxon>
        <taxon>Agrobacterium tumefaciens complex</taxon>
    </lineage>
</organism>
<evidence type="ECO:0000313" key="2">
    <source>
        <dbReference type="Proteomes" id="UP000191897"/>
    </source>
</evidence>
<evidence type="ECO:0000313" key="1">
    <source>
        <dbReference type="EMBL" id="CUX08713.1"/>
    </source>
</evidence>
<proteinExistence type="predicted"/>
<gene>
    <name evidence="1" type="ORF">AGR4C_Cc100068</name>
</gene>
<reference evidence="1 2" key="1">
    <citation type="submission" date="2016-01" db="EMBL/GenBank/DDBJ databases">
        <authorList>
            <person name="Oliw E.H."/>
        </authorList>
    </citation>
    <scope>NUCLEOTIDE SEQUENCE [LARGE SCALE GENOMIC DNA]</scope>
    <source>
        <strain evidence="1 2">Kerr 14</strain>
    </source>
</reference>
<accession>A0A1S7NLF4</accession>
<sequence length="27" mass="3413">MQTYCKSLKLDVRYKMQFEIKRFKNIT</sequence>